<feature type="transmembrane region" description="Helical" evidence="2">
    <location>
        <begin position="278"/>
        <end position="298"/>
    </location>
</feature>
<feature type="compositionally biased region" description="Low complexity" evidence="1">
    <location>
        <begin position="26"/>
        <end position="37"/>
    </location>
</feature>
<dbReference type="EMBL" id="ADBJ01000017">
    <property type="protein sequence ID" value="EFA83090.1"/>
    <property type="molecule type" value="Genomic_DNA"/>
</dbReference>
<dbReference type="AlphaFoldDB" id="D3B5E2"/>
<keyword evidence="4" id="KW-1185">Reference proteome</keyword>
<feature type="transmembrane region" description="Helical" evidence="2">
    <location>
        <begin position="96"/>
        <end position="113"/>
    </location>
</feature>
<dbReference type="RefSeq" id="XP_020435207.1">
    <property type="nucleotide sequence ID" value="XM_020574793.1"/>
</dbReference>
<proteinExistence type="predicted"/>
<gene>
    <name evidence="3" type="ORF">PPL_03880</name>
</gene>
<sequence>MSKVVNRQIDHHYHQQHQHPTSSIYENNRNMENENNNRFGDLGGIPNYIPVDAVHENNNVQQEEEQQQQQHHFRHRFGLRRGVMPNPLAVTKTSPFVSLIVILVIFWLLVFLFDVPYDIDVYRHYVIGTCFFHHFYHLDWFQYDESSYSFQATAEVLVNTNKNTKKELKELYPSFVITSTTDYESNKLQEQQQQKQQNIQYNNLDINNNNLENNNNNNFKQYLYLPFKTNISIDQNIGELTYNARKPPYEVSRGSPYSHPHRCFFHPVTKDVTTTRSVLPLFCVALLGLVTVASSFLVLSHSLRQRFNQIPLIFIIYIVLQIISLAFLDTVDYTFYDLAHQIVTRIIVFGIADLAYEFLTNSQQERATFHIFVFVLYIAGYYHIIV</sequence>
<comment type="caution">
    <text evidence="3">The sequence shown here is derived from an EMBL/GenBank/DDBJ whole genome shotgun (WGS) entry which is preliminary data.</text>
</comment>
<accession>D3B5E2</accession>
<evidence type="ECO:0000256" key="1">
    <source>
        <dbReference type="SAM" id="MobiDB-lite"/>
    </source>
</evidence>
<keyword evidence="2" id="KW-1133">Transmembrane helix</keyword>
<evidence type="ECO:0008006" key="5">
    <source>
        <dbReference type="Google" id="ProtNLM"/>
    </source>
</evidence>
<protein>
    <recommendedName>
        <fullName evidence="5">Transmembrane protein</fullName>
    </recommendedName>
</protein>
<dbReference type="Proteomes" id="UP000001396">
    <property type="component" value="Unassembled WGS sequence"/>
</dbReference>
<feature type="transmembrane region" description="Helical" evidence="2">
    <location>
        <begin position="310"/>
        <end position="328"/>
    </location>
</feature>
<dbReference type="OMA" id="HYVIGTC"/>
<feature type="transmembrane region" description="Helical" evidence="2">
    <location>
        <begin position="334"/>
        <end position="355"/>
    </location>
</feature>
<keyword evidence="2" id="KW-0812">Transmembrane</keyword>
<evidence type="ECO:0000313" key="3">
    <source>
        <dbReference type="EMBL" id="EFA83090.1"/>
    </source>
</evidence>
<feature type="region of interest" description="Disordered" evidence="1">
    <location>
        <begin position="1"/>
        <end position="37"/>
    </location>
</feature>
<dbReference type="GeneID" id="31359367"/>
<reference evidence="3 4" key="1">
    <citation type="journal article" date="2011" name="Genome Res.">
        <title>Phylogeny-wide analysis of social amoeba genomes highlights ancient origins for complex intercellular communication.</title>
        <authorList>
            <person name="Heidel A.J."/>
            <person name="Lawal H.M."/>
            <person name="Felder M."/>
            <person name="Schilde C."/>
            <person name="Helps N.R."/>
            <person name="Tunggal B."/>
            <person name="Rivero F."/>
            <person name="John U."/>
            <person name="Schleicher M."/>
            <person name="Eichinger L."/>
            <person name="Platzer M."/>
            <person name="Noegel A.A."/>
            <person name="Schaap P."/>
            <person name="Gloeckner G."/>
        </authorList>
    </citation>
    <scope>NUCLEOTIDE SEQUENCE [LARGE SCALE GENOMIC DNA]</scope>
    <source>
        <strain evidence="4">ATCC 26659 / Pp 5 / PN500</strain>
    </source>
</reference>
<organism evidence="3 4">
    <name type="scientific">Heterostelium pallidum (strain ATCC 26659 / Pp 5 / PN500)</name>
    <name type="common">Cellular slime mold</name>
    <name type="synonym">Polysphondylium pallidum</name>
    <dbReference type="NCBI Taxonomy" id="670386"/>
    <lineage>
        <taxon>Eukaryota</taxon>
        <taxon>Amoebozoa</taxon>
        <taxon>Evosea</taxon>
        <taxon>Eumycetozoa</taxon>
        <taxon>Dictyostelia</taxon>
        <taxon>Acytosteliales</taxon>
        <taxon>Acytosteliaceae</taxon>
        <taxon>Heterostelium</taxon>
    </lineage>
</organism>
<name>D3B5E2_HETP5</name>
<dbReference type="InParanoid" id="D3B5E2"/>
<keyword evidence="2" id="KW-0472">Membrane</keyword>
<feature type="transmembrane region" description="Helical" evidence="2">
    <location>
        <begin position="367"/>
        <end position="385"/>
    </location>
</feature>
<evidence type="ECO:0000313" key="4">
    <source>
        <dbReference type="Proteomes" id="UP000001396"/>
    </source>
</evidence>
<evidence type="ECO:0000256" key="2">
    <source>
        <dbReference type="SAM" id="Phobius"/>
    </source>
</evidence>